<dbReference type="SMART" id="SM00460">
    <property type="entry name" value="TGc"/>
    <property type="match status" value="1"/>
</dbReference>
<organism evidence="2 3">
    <name type="scientific">Sphingomonas prati</name>
    <dbReference type="NCBI Taxonomy" id="1843237"/>
    <lineage>
        <taxon>Bacteria</taxon>
        <taxon>Pseudomonadati</taxon>
        <taxon>Pseudomonadota</taxon>
        <taxon>Alphaproteobacteria</taxon>
        <taxon>Sphingomonadales</taxon>
        <taxon>Sphingomonadaceae</taxon>
        <taxon>Sphingomonas</taxon>
    </lineage>
</organism>
<dbReference type="PANTHER" id="PTHR33490:SF6">
    <property type="entry name" value="SLL1049 PROTEIN"/>
    <property type="match status" value="1"/>
</dbReference>
<dbReference type="EMBL" id="JACIJR010000004">
    <property type="protein sequence ID" value="MBB5729491.1"/>
    <property type="molecule type" value="Genomic_DNA"/>
</dbReference>
<dbReference type="Gene3D" id="3.10.620.30">
    <property type="match status" value="1"/>
</dbReference>
<dbReference type="InterPro" id="IPR002931">
    <property type="entry name" value="Transglutaminase-like"/>
</dbReference>
<reference evidence="2 3" key="1">
    <citation type="submission" date="2020-08" db="EMBL/GenBank/DDBJ databases">
        <title>Genomic Encyclopedia of Type Strains, Phase IV (KMG-IV): sequencing the most valuable type-strain genomes for metagenomic binning, comparative biology and taxonomic classification.</title>
        <authorList>
            <person name="Goeker M."/>
        </authorList>
    </citation>
    <scope>NUCLEOTIDE SEQUENCE [LARGE SCALE GENOMIC DNA]</scope>
    <source>
        <strain evidence="2 3">DSM 103336</strain>
    </source>
</reference>
<evidence type="ECO:0000259" key="1">
    <source>
        <dbReference type="SMART" id="SM00460"/>
    </source>
</evidence>
<name>A0A7W9BT18_9SPHN</name>
<dbReference type="PANTHER" id="PTHR33490">
    <property type="entry name" value="BLR5614 PROTEIN-RELATED"/>
    <property type="match status" value="1"/>
</dbReference>
<comment type="caution">
    <text evidence="2">The sequence shown here is derived from an EMBL/GenBank/DDBJ whole genome shotgun (WGS) entry which is preliminary data.</text>
</comment>
<dbReference type="GO" id="GO:0008233">
    <property type="term" value="F:peptidase activity"/>
    <property type="evidence" value="ECO:0007669"/>
    <property type="project" value="UniProtKB-KW"/>
</dbReference>
<dbReference type="GO" id="GO:0006508">
    <property type="term" value="P:proteolysis"/>
    <property type="evidence" value="ECO:0007669"/>
    <property type="project" value="UniProtKB-KW"/>
</dbReference>
<evidence type="ECO:0000313" key="2">
    <source>
        <dbReference type="EMBL" id="MBB5729491.1"/>
    </source>
</evidence>
<evidence type="ECO:0000313" key="3">
    <source>
        <dbReference type="Proteomes" id="UP000546701"/>
    </source>
</evidence>
<dbReference type="OrthoDB" id="9804023at2"/>
<keyword evidence="3" id="KW-1185">Reference proteome</keyword>
<dbReference type="Proteomes" id="UP000546701">
    <property type="component" value="Unassembled WGS sequence"/>
</dbReference>
<dbReference type="InterPro" id="IPR013589">
    <property type="entry name" value="Bac_transglu_N"/>
</dbReference>
<dbReference type="InterPro" id="IPR038765">
    <property type="entry name" value="Papain-like_cys_pep_sf"/>
</dbReference>
<dbReference type="SUPFAM" id="SSF54001">
    <property type="entry name" value="Cysteine proteinases"/>
    <property type="match status" value="1"/>
</dbReference>
<accession>A0A7W9BT18</accession>
<dbReference type="AlphaFoldDB" id="A0A7W9BT18"/>
<dbReference type="Pfam" id="PF08379">
    <property type="entry name" value="Bact_transglu_N"/>
    <property type="match status" value="1"/>
</dbReference>
<dbReference type="RefSeq" id="WP_157175626.1">
    <property type="nucleotide sequence ID" value="NZ_BMJP01000001.1"/>
</dbReference>
<proteinExistence type="predicted"/>
<sequence length="273" mass="29539">MRLSILHRTTYTYSQPQTRLMQLLRMTPSSHIGQHVVDWHIDIDRDARLRYRRDGFGNETAMLYVDGPVDTITLTVAGEILTEDTAGIVQAANEPLPPLVYLRATPLTELDEGLASFARDLAPDASPLDRAHALNRGIGERMRFDTGTMDVERAAATAFAAGHGVCQDMAHVFIAGARVLGLPARYVSGHLFRRDGASDQPAAHAWAEAYVDGIGWIGFDPANAICPDDAYVRVAVGLDYREAAPVSGARTGGGMETLDVGVRVALSQIQSQG</sequence>
<protein>
    <submittedName>
        <fullName evidence="2">Transglutaminase-like putative cysteine protease</fullName>
    </submittedName>
</protein>
<dbReference type="Pfam" id="PF01841">
    <property type="entry name" value="Transglut_core"/>
    <property type="match status" value="1"/>
</dbReference>
<gene>
    <name evidence="2" type="ORF">FHS99_001976</name>
</gene>
<keyword evidence="2" id="KW-0378">Hydrolase</keyword>
<feature type="domain" description="Transglutaminase-like" evidence="1">
    <location>
        <begin position="158"/>
        <end position="223"/>
    </location>
</feature>
<keyword evidence="2" id="KW-0645">Protease</keyword>